<reference evidence="1" key="1">
    <citation type="submission" date="2018-06" db="EMBL/GenBank/DDBJ databases">
        <authorList>
            <person name="Zhirakovskaya E."/>
        </authorList>
    </citation>
    <scope>NUCLEOTIDE SEQUENCE</scope>
</reference>
<evidence type="ECO:0000313" key="1">
    <source>
        <dbReference type="EMBL" id="VAW82515.1"/>
    </source>
</evidence>
<organism evidence="1">
    <name type="scientific">hydrothermal vent metagenome</name>
    <dbReference type="NCBI Taxonomy" id="652676"/>
    <lineage>
        <taxon>unclassified sequences</taxon>
        <taxon>metagenomes</taxon>
        <taxon>ecological metagenomes</taxon>
    </lineage>
</organism>
<protein>
    <submittedName>
        <fullName evidence="1">Uncharacterized protein</fullName>
    </submittedName>
</protein>
<gene>
    <name evidence="1" type="ORF">MNBD_GAMMA12-1612</name>
</gene>
<dbReference type="EMBL" id="UOFL01000249">
    <property type="protein sequence ID" value="VAW82515.1"/>
    <property type="molecule type" value="Genomic_DNA"/>
</dbReference>
<sequence>MVFKCSINLLVKENKWCLTKKIEKVVELIYKLVEVIYKFVEAIYKLAIRGLGGECVGFI</sequence>
<dbReference type="AlphaFoldDB" id="A0A3B0YNN4"/>
<accession>A0A3B0YNN4</accession>
<proteinExistence type="predicted"/>
<name>A0A3B0YNN4_9ZZZZ</name>